<organism evidence="1 2">
    <name type="scientific">Araneus ventricosus</name>
    <name type="common">Orbweaver spider</name>
    <name type="synonym">Epeira ventricosa</name>
    <dbReference type="NCBI Taxonomy" id="182803"/>
    <lineage>
        <taxon>Eukaryota</taxon>
        <taxon>Metazoa</taxon>
        <taxon>Ecdysozoa</taxon>
        <taxon>Arthropoda</taxon>
        <taxon>Chelicerata</taxon>
        <taxon>Arachnida</taxon>
        <taxon>Araneae</taxon>
        <taxon>Araneomorphae</taxon>
        <taxon>Entelegynae</taxon>
        <taxon>Araneoidea</taxon>
        <taxon>Araneidae</taxon>
        <taxon>Araneus</taxon>
    </lineage>
</organism>
<evidence type="ECO:0000313" key="2">
    <source>
        <dbReference type="Proteomes" id="UP000499080"/>
    </source>
</evidence>
<proteinExistence type="predicted"/>
<name>A0A4Y2CNB0_ARAVE</name>
<evidence type="ECO:0000313" key="1">
    <source>
        <dbReference type="EMBL" id="GBM04795.1"/>
    </source>
</evidence>
<comment type="caution">
    <text evidence="1">The sequence shown here is derived from an EMBL/GenBank/DDBJ whole genome shotgun (WGS) entry which is preliminary data.</text>
</comment>
<reference evidence="1 2" key="1">
    <citation type="journal article" date="2019" name="Sci. Rep.">
        <title>Orb-weaving spider Araneus ventricosus genome elucidates the spidroin gene catalogue.</title>
        <authorList>
            <person name="Kono N."/>
            <person name="Nakamura H."/>
            <person name="Ohtoshi R."/>
            <person name="Moran D.A.P."/>
            <person name="Shinohara A."/>
            <person name="Yoshida Y."/>
            <person name="Fujiwara M."/>
            <person name="Mori M."/>
            <person name="Tomita M."/>
            <person name="Arakawa K."/>
        </authorList>
    </citation>
    <scope>NUCLEOTIDE SEQUENCE [LARGE SCALE GENOMIC DNA]</scope>
</reference>
<dbReference type="AlphaFoldDB" id="A0A4Y2CNB0"/>
<accession>A0A4Y2CNB0</accession>
<dbReference type="EMBL" id="BGPR01000207">
    <property type="protein sequence ID" value="GBM04795.1"/>
    <property type="molecule type" value="Genomic_DNA"/>
</dbReference>
<protein>
    <submittedName>
        <fullName evidence="1">Uncharacterized protein</fullName>
    </submittedName>
</protein>
<keyword evidence="2" id="KW-1185">Reference proteome</keyword>
<gene>
    <name evidence="1" type="ORF">AVEN_20229_1</name>
</gene>
<sequence length="108" mass="12982">MVCTADISEAVQNVVDILVHAADNIIPKSSPCLRKFRRPWWNEACRDSYRNQRKCWSIFRWYLTTENLVAFKRAKAFARRIRRRSQRESWIKFVLSIASYTLSKQLWK</sequence>
<dbReference type="OrthoDB" id="6433575at2759"/>
<dbReference type="Proteomes" id="UP000499080">
    <property type="component" value="Unassembled WGS sequence"/>
</dbReference>